<dbReference type="SUPFAM" id="SSF53850">
    <property type="entry name" value="Periplasmic binding protein-like II"/>
    <property type="match status" value="1"/>
</dbReference>
<accession>A0A2V3W7Y7</accession>
<protein>
    <recommendedName>
        <fullName evidence="6">Lipoprotein</fullName>
    </recommendedName>
</protein>
<dbReference type="PIRSF" id="PIRSF002854">
    <property type="entry name" value="MetQ"/>
    <property type="match status" value="1"/>
</dbReference>
<sequence>MKKLSFILSIILLVGILAACGDKNESSNDKEKESESNALSEEKLVIGTTAGPQEQIMEKVVEVAAEEGLEIELKVFSDYILPNTALAEGDLDANSYQHKPFLDQFNEDHDTDLSVVGKTILNPMGVYSEEYDNFDDLPDGAKIGLPNDPTNGSRALYILEKAGYITLKEGKDENASIMDIEDNPKNLDFIELEAAQIPKQLSELDAAAINTNFAIEAGLVPTEDAIILESTDSPYVNYLVVRTENIEDPVVEKLVKAYQNDEVKAFIEEEFKGSMIPSWD</sequence>
<proteinExistence type="inferred from homology"/>
<dbReference type="InterPro" id="IPR004872">
    <property type="entry name" value="Lipoprotein_NlpA"/>
</dbReference>
<dbReference type="AlphaFoldDB" id="A0A2V3W7Y7"/>
<dbReference type="PROSITE" id="PS51257">
    <property type="entry name" value="PROKAR_LIPOPROTEIN"/>
    <property type="match status" value="1"/>
</dbReference>
<comment type="subcellular location">
    <subcellularLocation>
        <location evidence="1">Membrane</location>
        <topology evidence="1">Lipid-anchor</topology>
    </subcellularLocation>
</comment>
<evidence type="ECO:0000256" key="6">
    <source>
        <dbReference type="PIRNR" id="PIRNR002854"/>
    </source>
</evidence>
<keyword evidence="2 9" id="KW-0732">Signal</keyword>
<keyword evidence="11" id="KW-1185">Reference proteome</keyword>
<keyword evidence="4" id="KW-0564">Palmitate</keyword>
<dbReference type="EMBL" id="QJJQ01000001">
    <property type="protein sequence ID" value="PXW90140.1"/>
    <property type="molecule type" value="Genomic_DNA"/>
</dbReference>
<keyword evidence="3" id="KW-0472">Membrane</keyword>
<dbReference type="RefSeq" id="WP_110393422.1">
    <property type="nucleotide sequence ID" value="NZ_JADIJL010000002.1"/>
</dbReference>
<evidence type="ECO:0000256" key="2">
    <source>
        <dbReference type="ARBA" id="ARBA00022729"/>
    </source>
</evidence>
<organism evidence="10 11">
    <name type="scientific">Pseudogracilibacillus auburnensis</name>
    <dbReference type="NCBI Taxonomy" id="1494959"/>
    <lineage>
        <taxon>Bacteria</taxon>
        <taxon>Bacillati</taxon>
        <taxon>Bacillota</taxon>
        <taxon>Bacilli</taxon>
        <taxon>Bacillales</taxon>
        <taxon>Bacillaceae</taxon>
        <taxon>Pseudogracilibacillus</taxon>
    </lineage>
</organism>
<evidence type="ECO:0000256" key="4">
    <source>
        <dbReference type="ARBA" id="ARBA00023139"/>
    </source>
</evidence>
<reference evidence="10 11" key="1">
    <citation type="submission" date="2018-05" db="EMBL/GenBank/DDBJ databases">
        <title>Genomic Encyclopedia of Type Strains, Phase IV (KMG-IV): sequencing the most valuable type-strain genomes for metagenomic binning, comparative biology and taxonomic classification.</title>
        <authorList>
            <person name="Goeker M."/>
        </authorList>
    </citation>
    <scope>NUCLEOTIDE SEQUENCE [LARGE SCALE GENOMIC DNA]</scope>
    <source>
        <strain evidence="10 11">DSM 28556</strain>
    </source>
</reference>
<evidence type="ECO:0000256" key="7">
    <source>
        <dbReference type="PIRSR" id="PIRSR002854-1"/>
    </source>
</evidence>
<dbReference type="Gene3D" id="3.40.190.10">
    <property type="entry name" value="Periplasmic binding protein-like II"/>
    <property type="match status" value="2"/>
</dbReference>
<evidence type="ECO:0000256" key="3">
    <source>
        <dbReference type="ARBA" id="ARBA00023136"/>
    </source>
</evidence>
<feature type="region of interest" description="Disordered" evidence="8">
    <location>
        <begin position="23"/>
        <end position="44"/>
    </location>
</feature>
<dbReference type="NCBIfam" id="TIGR00363">
    <property type="entry name" value="MetQ/NlpA family lipoprotein"/>
    <property type="match status" value="1"/>
</dbReference>
<evidence type="ECO:0000313" key="11">
    <source>
        <dbReference type="Proteomes" id="UP000247978"/>
    </source>
</evidence>
<comment type="caution">
    <text evidence="10">The sequence shown here is derived from an EMBL/GenBank/DDBJ whole genome shotgun (WGS) entry which is preliminary data.</text>
</comment>
<dbReference type="PANTHER" id="PTHR30429:SF1">
    <property type="entry name" value="D-METHIONINE-BINDING LIPOPROTEIN METQ-RELATED"/>
    <property type="match status" value="1"/>
</dbReference>
<feature type="signal peptide" evidence="9">
    <location>
        <begin position="1"/>
        <end position="19"/>
    </location>
</feature>
<keyword evidence="5 6" id="KW-0449">Lipoprotein</keyword>
<comment type="similarity">
    <text evidence="6">Belongs to the nlpA lipoprotein family.</text>
</comment>
<gene>
    <name evidence="10" type="ORF">DFR56_10148</name>
</gene>
<dbReference type="GO" id="GO:0016020">
    <property type="term" value="C:membrane"/>
    <property type="evidence" value="ECO:0007669"/>
    <property type="project" value="UniProtKB-SubCell"/>
</dbReference>
<evidence type="ECO:0000256" key="1">
    <source>
        <dbReference type="ARBA" id="ARBA00004635"/>
    </source>
</evidence>
<dbReference type="Proteomes" id="UP000247978">
    <property type="component" value="Unassembled WGS sequence"/>
</dbReference>
<dbReference type="OrthoDB" id="9812878at2"/>
<evidence type="ECO:0000256" key="8">
    <source>
        <dbReference type="SAM" id="MobiDB-lite"/>
    </source>
</evidence>
<feature type="chain" id="PRO_5038929083" description="Lipoprotein" evidence="9">
    <location>
        <begin position="20"/>
        <end position="280"/>
    </location>
</feature>
<evidence type="ECO:0000313" key="10">
    <source>
        <dbReference type="EMBL" id="PXW90140.1"/>
    </source>
</evidence>
<feature type="lipid moiety-binding region" description="S-diacylglycerol cysteine" evidence="7">
    <location>
        <position position="20"/>
    </location>
</feature>
<name>A0A2V3W7Y7_9BACI</name>
<dbReference type="Pfam" id="PF03180">
    <property type="entry name" value="Lipoprotein_9"/>
    <property type="match status" value="1"/>
</dbReference>
<evidence type="ECO:0000256" key="5">
    <source>
        <dbReference type="ARBA" id="ARBA00023288"/>
    </source>
</evidence>
<evidence type="ECO:0000256" key="9">
    <source>
        <dbReference type="SAM" id="SignalP"/>
    </source>
</evidence>
<dbReference type="PANTHER" id="PTHR30429">
    <property type="entry name" value="D-METHIONINE-BINDING LIPOPROTEIN METQ"/>
    <property type="match status" value="1"/>
</dbReference>